<comment type="caution">
    <text evidence="2">The sequence shown here is derived from an EMBL/GenBank/DDBJ whole genome shotgun (WGS) entry which is preliminary data.</text>
</comment>
<dbReference type="SUPFAM" id="SSF53448">
    <property type="entry name" value="Nucleotide-diphospho-sugar transferases"/>
    <property type="match status" value="1"/>
</dbReference>
<dbReference type="InterPro" id="IPR013446">
    <property type="entry name" value="G1P_cyt_trans-like"/>
</dbReference>
<dbReference type="Proteomes" id="UP000074108">
    <property type="component" value="Unassembled WGS sequence"/>
</dbReference>
<dbReference type="InterPro" id="IPR005835">
    <property type="entry name" value="NTP_transferase_dom"/>
</dbReference>
<name>A0A147K550_9BACI</name>
<dbReference type="AlphaFoldDB" id="A0A147K550"/>
<organism evidence="2 3">
    <name type="scientific">Bacillus coahuilensis p1.1.43</name>
    <dbReference type="NCBI Taxonomy" id="1150625"/>
    <lineage>
        <taxon>Bacteria</taxon>
        <taxon>Bacillati</taxon>
        <taxon>Bacillota</taxon>
        <taxon>Bacilli</taxon>
        <taxon>Bacillales</taxon>
        <taxon>Bacillaceae</taxon>
        <taxon>Bacillus</taxon>
    </lineage>
</organism>
<dbReference type="Pfam" id="PF00483">
    <property type="entry name" value="NTP_transferase"/>
    <property type="match status" value="1"/>
</dbReference>
<dbReference type="PATRIC" id="fig|1150625.3.peg.3085"/>
<dbReference type="STRING" id="1150625.Q75_14745"/>
<proteinExistence type="predicted"/>
<dbReference type="PANTHER" id="PTHR47183">
    <property type="entry name" value="GLUCOSE-1-PHOSPHATE CYTIDYLYLTRANSFERASE-RELATED"/>
    <property type="match status" value="1"/>
</dbReference>
<keyword evidence="2" id="KW-0548">Nucleotidyltransferase</keyword>
<evidence type="ECO:0000313" key="3">
    <source>
        <dbReference type="Proteomes" id="UP000074108"/>
    </source>
</evidence>
<sequence>MKVIILCGGKGMRMRGLQENIPKALANVQGKPIIWHIMKHYSRFGHSHFVLPLGYQGDKIKEYFVQYPWRNHNFQLNLAENSYEISEKWEDWSITCVDTGIDTMTGARVKKVKDFIDDEIFLLTYGDGLSDVNINEVIEYHKEKGKTVTLVGIKKANQYGVLQLEDGIATGFAEKPKQNDLINGGFFVCNQDFFHYLSDDSSCVLEEGPLQQLISNQELAVYEHNGAWMSIDTPKDLEDANKTWSFPSEGDKK</sequence>
<dbReference type="PANTHER" id="PTHR47183:SF2">
    <property type="entry name" value="GLUCOSE-1-PHOSPHATE CYTIDYLYLTRANSFERASE-RELATED"/>
    <property type="match status" value="1"/>
</dbReference>
<dbReference type="OrthoDB" id="9801899at2"/>
<accession>A0A147K550</accession>
<reference evidence="2 3" key="1">
    <citation type="journal article" date="2016" name="Front. Microbiol.">
        <title>Microevolution Analysis of Bacillus coahuilensis Unveils Differences in Phosphorus Acquisition Strategies and Their Regulation.</title>
        <authorList>
            <person name="Gomez-Lunar Z."/>
            <person name="Hernandez-Gonzalez I."/>
            <person name="Rodriguez-Torres M.D."/>
            <person name="Souza V."/>
            <person name="Olmedo-Alvarez G."/>
        </authorList>
    </citation>
    <scope>NUCLEOTIDE SEQUENCE [LARGE SCALE GENOMIC DNA]</scope>
    <source>
        <strain evidence="3">p1.1.43</strain>
    </source>
</reference>
<keyword evidence="3" id="KW-1185">Reference proteome</keyword>
<dbReference type="InterPro" id="IPR029044">
    <property type="entry name" value="Nucleotide-diphossugar_trans"/>
</dbReference>
<dbReference type="EMBL" id="LDYG01000048">
    <property type="protein sequence ID" value="KUP04704.1"/>
    <property type="molecule type" value="Genomic_DNA"/>
</dbReference>
<dbReference type="RefSeq" id="WP_059351790.1">
    <property type="nucleotide sequence ID" value="NZ_LDYG01000048.1"/>
</dbReference>
<dbReference type="Gene3D" id="3.90.550.10">
    <property type="entry name" value="Spore Coat Polysaccharide Biosynthesis Protein SpsA, Chain A"/>
    <property type="match status" value="1"/>
</dbReference>
<gene>
    <name evidence="2" type="ORF">Q75_14745</name>
</gene>
<keyword evidence="2" id="KW-0808">Transferase</keyword>
<evidence type="ECO:0000259" key="1">
    <source>
        <dbReference type="Pfam" id="PF00483"/>
    </source>
</evidence>
<feature type="domain" description="Nucleotidyl transferase" evidence="1">
    <location>
        <begin position="2"/>
        <end position="243"/>
    </location>
</feature>
<dbReference type="GO" id="GO:0047343">
    <property type="term" value="F:glucose-1-phosphate cytidylyltransferase activity"/>
    <property type="evidence" value="ECO:0007669"/>
    <property type="project" value="InterPro"/>
</dbReference>
<evidence type="ECO:0000313" key="2">
    <source>
        <dbReference type="EMBL" id="KUP04704.1"/>
    </source>
</evidence>
<protein>
    <submittedName>
        <fullName evidence="2">Glucose-1-phosphate cytidylyltransferase</fullName>
    </submittedName>
</protein>